<evidence type="ECO:0000256" key="10">
    <source>
        <dbReference type="ARBA" id="ARBA00061949"/>
    </source>
</evidence>
<keyword evidence="5 13" id="KW-0863">Zinc-finger</keyword>
<feature type="compositionally biased region" description="Acidic residues" evidence="14">
    <location>
        <begin position="412"/>
        <end position="436"/>
    </location>
</feature>
<evidence type="ECO:0000259" key="15">
    <source>
        <dbReference type="PROSITE" id="PS51083"/>
    </source>
</evidence>
<sequence>MADPLLTSLCSICHVSAPRYKCPRCGIQTCSVACIRKHKAWSECSGVRDPTTYVPRSQLCTVSGINHDYNFLHSLGMSVERAERVLVGDKGLVQDEELRPQTVQQVKWKTGRDGRKRKVMVMRVLNESKGRRFERFLAQRLRQLNVEVVCAPVGMARQKENGTTFNRRSGSINWQVEWLIFNDKSPGSDSNDQTPTRALSKTLEDVPLYLAYRPIHREKLRAESGQQRQPQRGGRAVESQRRLGSAWNFVAASTQDPSTGHWISYTGADVGQGWPDEMDEAQRREFQFFLGGPPVGYNVPTSVTALDSRDCLKDVLANTRVREFPTLYVLRTGEALPAGFALAPKDTIPRPQGAKRKGAPETGGEKGQQSAKRRKQGGHGLEEGEVGSEDGEGDGGGDRDDTDEDGPKGVVDVEEGEEGEEVAEESWAEEEDEADADGTSRSGTDTESC</sequence>
<reference evidence="16 17" key="1">
    <citation type="submission" date="2017-08" db="EMBL/GenBank/DDBJ databases">
        <title>Harnessing the power of phylogenomics to disentangle the directionality and signatures of interkingdom host jumping in the parasitic fungal genus Tolypocladium.</title>
        <authorList>
            <person name="Quandt C.A."/>
            <person name="Patterson W."/>
            <person name="Spatafora J.W."/>
        </authorList>
    </citation>
    <scope>NUCLEOTIDE SEQUENCE [LARGE SCALE GENOMIC DNA]</scope>
    <source>
        <strain evidence="16 17">CBS 113982</strain>
    </source>
</reference>
<dbReference type="OrthoDB" id="272357at2759"/>
<dbReference type="PANTHER" id="PTHR13483:SF11">
    <property type="entry name" value="ZINC FINGER HIT DOMAIN-CONTAINING PROTEIN 3"/>
    <property type="match status" value="1"/>
</dbReference>
<feature type="compositionally biased region" description="Polar residues" evidence="14">
    <location>
        <begin position="439"/>
        <end position="449"/>
    </location>
</feature>
<evidence type="ECO:0000256" key="4">
    <source>
        <dbReference type="ARBA" id="ARBA00022723"/>
    </source>
</evidence>
<evidence type="ECO:0000313" key="16">
    <source>
        <dbReference type="EMBL" id="PNY26972.1"/>
    </source>
</evidence>
<comment type="subunit">
    <text evidence="10">Interacts with FBL, SNU13, NOP58, NUFIP1, RUVBL1, RUVBL2 and TAF9. Interacts (via HIT-type zinc finger) with the RUVBL1/RUVBL2 complex in the presence of ADP.</text>
</comment>
<dbReference type="Pfam" id="PF25790">
    <property type="entry name" value="BCD1"/>
    <property type="match status" value="1"/>
</dbReference>
<dbReference type="GO" id="GO:0005634">
    <property type="term" value="C:nucleus"/>
    <property type="evidence" value="ECO:0007669"/>
    <property type="project" value="TreeGrafter"/>
</dbReference>
<feature type="region of interest" description="Disordered" evidence="14">
    <location>
        <begin position="341"/>
        <end position="449"/>
    </location>
</feature>
<accession>A0A2K3QHE4</accession>
<dbReference type="Proteomes" id="UP000236621">
    <property type="component" value="Unassembled WGS sequence"/>
</dbReference>
<dbReference type="GO" id="GO:0008270">
    <property type="term" value="F:zinc ion binding"/>
    <property type="evidence" value="ECO:0007669"/>
    <property type="project" value="UniProtKB-UniRule"/>
</dbReference>
<gene>
    <name evidence="16" type="ORF">TCAP_03099</name>
</gene>
<comment type="similarity">
    <text evidence="9">Belongs to the BCD1 family.</text>
</comment>
<dbReference type="STRING" id="45235.A0A2K3QHE4"/>
<dbReference type="InterPro" id="IPR007529">
    <property type="entry name" value="Znf_HIT"/>
</dbReference>
<keyword evidence="6" id="KW-0862">Zinc</keyword>
<dbReference type="SUPFAM" id="SSF144232">
    <property type="entry name" value="HIT/MYND zinc finger-like"/>
    <property type="match status" value="1"/>
</dbReference>
<dbReference type="CDD" id="cd23023">
    <property type="entry name" value="zf-HIT_BCD1"/>
    <property type="match status" value="1"/>
</dbReference>
<dbReference type="Pfam" id="PF04438">
    <property type="entry name" value="zf-HIT"/>
    <property type="match status" value="1"/>
</dbReference>
<dbReference type="GO" id="GO:0000463">
    <property type="term" value="P:maturation of LSU-rRNA from tricistronic rRNA transcript (SSU-rRNA, 5.8S rRNA, LSU-rRNA)"/>
    <property type="evidence" value="ECO:0007669"/>
    <property type="project" value="TreeGrafter"/>
</dbReference>
<evidence type="ECO:0000256" key="6">
    <source>
        <dbReference type="ARBA" id="ARBA00022833"/>
    </source>
</evidence>
<evidence type="ECO:0000256" key="11">
    <source>
        <dbReference type="ARBA" id="ARBA00068630"/>
    </source>
</evidence>
<comment type="function">
    <text evidence="8">Required for box C/D snoRNAs accumulation involved in snoRNA processing, snoRNA transport to the nucleolus and ribosome biogenesis.</text>
</comment>
<dbReference type="GO" id="GO:0000492">
    <property type="term" value="P:box C/D snoRNP assembly"/>
    <property type="evidence" value="ECO:0007669"/>
    <property type="project" value="TreeGrafter"/>
</dbReference>
<dbReference type="EMBL" id="NRSZ01000475">
    <property type="protein sequence ID" value="PNY26972.1"/>
    <property type="molecule type" value="Genomic_DNA"/>
</dbReference>
<evidence type="ECO:0000256" key="5">
    <source>
        <dbReference type="ARBA" id="ARBA00022771"/>
    </source>
</evidence>
<dbReference type="Gene3D" id="3.30.60.190">
    <property type="match status" value="1"/>
</dbReference>
<evidence type="ECO:0000256" key="9">
    <source>
        <dbReference type="ARBA" id="ARBA00049654"/>
    </source>
</evidence>
<keyword evidence="2" id="KW-0690">Ribosome biogenesis</keyword>
<name>A0A2K3QHE4_9HYPO</name>
<dbReference type="InterPro" id="IPR057721">
    <property type="entry name" value="BCD1_alpha/beta"/>
</dbReference>
<dbReference type="GO" id="GO:0048254">
    <property type="term" value="P:snoRNA localization"/>
    <property type="evidence" value="ECO:0007669"/>
    <property type="project" value="TreeGrafter"/>
</dbReference>
<keyword evidence="17" id="KW-1185">Reference proteome</keyword>
<keyword evidence="3" id="KW-0597">Phosphoprotein</keyword>
<dbReference type="InterPro" id="IPR051639">
    <property type="entry name" value="BCD1"/>
</dbReference>
<proteinExistence type="inferred from homology"/>
<evidence type="ECO:0000256" key="7">
    <source>
        <dbReference type="ARBA" id="ARBA00022843"/>
    </source>
</evidence>
<evidence type="ECO:0000256" key="12">
    <source>
        <dbReference type="ARBA" id="ARBA00077531"/>
    </source>
</evidence>
<feature type="domain" description="HIT-type" evidence="15">
    <location>
        <begin position="10"/>
        <end position="44"/>
    </location>
</feature>
<evidence type="ECO:0000256" key="14">
    <source>
        <dbReference type="SAM" id="MobiDB-lite"/>
    </source>
</evidence>
<evidence type="ECO:0000256" key="1">
    <source>
        <dbReference type="ARBA" id="ARBA00022499"/>
    </source>
</evidence>
<keyword evidence="7" id="KW-0832">Ubl conjugation</keyword>
<evidence type="ECO:0000256" key="2">
    <source>
        <dbReference type="ARBA" id="ARBA00022517"/>
    </source>
</evidence>
<evidence type="ECO:0000313" key="17">
    <source>
        <dbReference type="Proteomes" id="UP000236621"/>
    </source>
</evidence>
<dbReference type="GO" id="GO:0070761">
    <property type="term" value="C:pre-snoRNP complex"/>
    <property type="evidence" value="ECO:0007669"/>
    <property type="project" value="TreeGrafter"/>
</dbReference>
<dbReference type="PANTHER" id="PTHR13483">
    <property type="entry name" value="BOX C_D SNORNA PROTEIN 1-RELATED"/>
    <property type="match status" value="1"/>
</dbReference>
<keyword evidence="4" id="KW-0479">Metal-binding</keyword>
<feature type="compositionally biased region" description="Acidic residues" evidence="14">
    <location>
        <begin position="383"/>
        <end position="404"/>
    </location>
</feature>
<keyword evidence="1" id="KW-1017">Isopeptide bond</keyword>
<evidence type="ECO:0000256" key="13">
    <source>
        <dbReference type="PROSITE-ProRule" id="PRU00453"/>
    </source>
</evidence>
<evidence type="ECO:0000256" key="8">
    <source>
        <dbReference type="ARBA" id="ARBA00049598"/>
    </source>
</evidence>
<dbReference type="FunFam" id="3.30.60.190:FF:000001">
    <property type="entry name" value="box C/D snoRNA protein 1"/>
    <property type="match status" value="1"/>
</dbReference>
<protein>
    <recommendedName>
        <fullName evidence="11">Box C/D snoRNA protein 1</fullName>
    </recommendedName>
    <alternativeName>
        <fullName evidence="12">Zinc finger HIT domain-containing protein 6</fullName>
    </alternativeName>
</protein>
<evidence type="ECO:0000256" key="3">
    <source>
        <dbReference type="ARBA" id="ARBA00022553"/>
    </source>
</evidence>
<dbReference type="AlphaFoldDB" id="A0A2K3QHE4"/>
<organism evidence="16 17">
    <name type="scientific">Tolypocladium capitatum</name>
    <dbReference type="NCBI Taxonomy" id="45235"/>
    <lineage>
        <taxon>Eukaryota</taxon>
        <taxon>Fungi</taxon>
        <taxon>Dikarya</taxon>
        <taxon>Ascomycota</taxon>
        <taxon>Pezizomycotina</taxon>
        <taxon>Sordariomycetes</taxon>
        <taxon>Hypocreomycetidae</taxon>
        <taxon>Hypocreales</taxon>
        <taxon>Ophiocordycipitaceae</taxon>
        <taxon>Tolypocladium</taxon>
    </lineage>
</organism>
<dbReference type="PROSITE" id="PS51083">
    <property type="entry name" value="ZF_HIT"/>
    <property type="match status" value="1"/>
</dbReference>
<comment type="caution">
    <text evidence="16">The sequence shown here is derived from an EMBL/GenBank/DDBJ whole genome shotgun (WGS) entry which is preliminary data.</text>
</comment>